<evidence type="ECO:0000313" key="6">
    <source>
        <dbReference type="Proteomes" id="UP000199233"/>
    </source>
</evidence>
<dbReference type="OrthoDB" id="9815592at2"/>
<evidence type="ECO:0000256" key="2">
    <source>
        <dbReference type="ARBA" id="ARBA00022679"/>
    </source>
</evidence>
<dbReference type="PANTHER" id="PTHR43300:SF11">
    <property type="entry name" value="ACETYLTRANSFERASE RV3034C-RELATED"/>
    <property type="match status" value="1"/>
</dbReference>
<organism evidence="5 6">
    <name type="scientific">Solimonas aquatica</name>
    <dbReference type="NCBI Taxonomy" id="489703"/>
    <lineage>
        <taxon>Bacteria</taxon>
        <taxon>Pseudomonadati</taxon>
        <taxon>Pseudomonadota</taxon>
        <taxon>Gammaproteobacteria</taxon>
        <taxon>Nevskiales</taxon>
        <taxon>Nevskiaceae</taxon>
        <taxon>Solimonas</taxon>
    </lineage>
</organism>
<dbReference type="InterPro" id="IPR050179">
    <property type="entry name" value="Trans_hexapeptide_repeat"/>
</dbReference>
<dbReference type="AlphaFoldDB" id="A0A1H9K9V1"/>
<proteinExistence type="inferred from homology"/>
<dbReference type="Pfam" id="PF00132">
    <property type="entry name" value="Hexapep"/>
    <property type="match status" value="1"/>
</dbReference>
<dbReference type="EMBL" id="FOFS01000013">
    <property type="protein sequence ID" value="SEQ95838.1"/>
    <property type="molecule type" value="Genomic_DNA"/>
</dbReference>
<accession>A0A1H9K9V1</accession>
<evidence type="ECO:0000256" key="3">
    <source>
        <dbReference type="ARBA" id="ARBA00022737"/>
    </source>
</evidence>
<keyword evidence="3" id="KW-0677">Repeat</keyword>
<dbReference type="Proteomes" id="UP000199233">
    <property type="component" value="Unassembled WGS sequence"/>
</dbReference>
<dbReference type="CDD" id="cd03349">
    <property type="entry name" value="LbH_XAT"/>
    <property type="match status" value="1"/>
</dbReference>
<protein>
    <submittedName>
        <fullName evidence="5">Transferase hexapeptide (Six repeat-containing protein)</fullName>
    </submittedName>
</protein>
<dbReference type="PROSITE" id="PS00101">
    <property type="entry name" value="HEXAPEP_TRANSFERASES"/>
    <property type="match status" value="1"/>
</dbReference>
<evidence type="ECO:0000256" key="4">
    <source>
        <dbReference type="ARBA" id="ARBA00023315"/>
    </source>
</evidence>
<name>A0A1H9K9V1_9GAMM</name>
<keyword evidence="4" id="KW-0012">Acyltransferase</keyword>
<comment type="similarity">
    <text evidence="1">Belongs to the transferase hexapeptide repeat family.</text>
</comment>
<dbReference type="GO" id="GO:0016746">
    <property type="term" value="F:acyltransferase activity"/>
    <property type="evidence" value="ECO:0007669"/>
    <property type="project" value="UniProtKB-KW"/>
</dbReference>
<dbReference type="InterPro" id="IPR018357">
    <property type="entry name" value="Hexapep_transf_CS"/>
</dbReference>
<dbReference type="Gene3D" id="2.160.10.10">
    <property type="entry name" value="Hexapeptide repeat proteins"/>
    <property type="match status" value="1"/>
</dbReference>
<keyword evidence="6" id="KW-1185">Reference proteome</keyword>
<dbReference type="InterPro" id="IPR011004">
    <property type="entry name" value="Trimer_LpxA-like_sf"/>
</dbReference>
<evidence type="ECO:0000313" key="5">
    <source>
        <dbReference type="EMBL" id="SEQ95838.1"/>
    </source>
</evidence>
<reference evidence="5 6" key="1">
    <citation type="submission" date="2016-10" db="EMBL/GenBank/DDBJ databases">
        <authorList>
            <person name="de Groot N.N."/>
        </authorList>
    </citation>
    <scope>NUCLEOTIDE SEQUENCE [LARGE SCALE GENOMIC DNA]</scope>
    <source>
        <strain evidence="5 6">DSM 25927</strain>
    </source>
</reference>
<gene>
    <name evidence="5" type="ORF">SAMN04488038_1134</name>
</gene>
<dbReference type="InterPro" id="IPR001451">
    <property type="entry name" value="Hexapep"/>
</dbReference>
<keyword evidence="2 5" id="KW-0808">Transferase</keyword>
<dbReference type="SUPFAM" id="SSF51161">
    <property type="entry name" value="Trimeric LpxA-like enzymes"/>
    <property type="match status" value="1"/>
</dbReference>
<sequence length="255" mass="28738">MTTSTQALREYGLMLDPSGNIGSAIRFERPAYVYSHLFKDCTIGAFSFANAAGKVSVYRCRIGRYVQIGESTILGPPEHPQDWFSNHPFAFTRPRYMPRMYQLPDFARLAPEESDAPSYVNTVRNETIIGHEAYIGAGAFVRRGITIGNGAAIGARAVVTRDVPDYAIVVGNPARVLRLRFAENIVARMQKLAWWRFDLAPYKHRVDWSKVEPTLGFLEDELAAGRLQLLRPDTYEVRREGHGYAVQQLPEPLFA</sequence>
<dbReference type="STRING" id="489703.SAMN04488038_1134"/>
<evidence type="ECO:0000256" key="1">
    <source>
        <dbReference type="ARBA" id="ARBA00007274"/>
    </source>
</evidence>
<dbReference type="PANTHER" id="PTHR43300">
    <property type="entry name" value="ACETYLTRANSFERASE"/>
    <property type="match status" value="1"/>
</dbReference>
<dbReference type="RefSeq" id="WP_093288375.1">
    <property type="nucleotide sequence ID" value="NZ_FOFS01000013.1"/>
</dbReference>